<dbReference type="OrthoDB" id="630188at2759"/>
<dbReference type="InterPro" id="IPR029052">
    <property type="entry name" value="Metallo-depent_PP-like"/>
</dbReference>
<evidence type="ECO:0000259" key="1">
    <source>
        <dbReference type="Pfam" id="PF00149"/>
    </source>
</evidence>
<proteinExistence type="predicted"/>
<dbReference type="CDD" id="cd07379">
    <property type="entry name" value="MPP_239FB"/>
    <property type="match status" value="1"/>
</dbReference>
<gene>
    <name evidence="2" type="ORF">N0V83_001521</name>
</gene>
<dbReference type="SUPFAM" id="SSF56300">
    <property type="entry name" value="Metallo-dependent phosphatases"/>
    <property type="match status" value="1"/>
</dbReference>
<evidence type="ECO:0000313" key="2">
    <source>
        <dbReference type="EMBL" id="KAJ4376238.1"/>
    </source>
</evidence>
<keyword evidence="3" id="KW-1185">Reference proteome</keyword>
<dbReference type="AlphaFoldDB" id="A0A9W9CRB0"/>
<dbReference type="Gene3D" id="3.60.21.10">
    <property type="match status" value="1"/>
</dbReference>
<feature type="domain" description="Calcineurin-like phosphoesterase" evidence="1">
    <location>
        <begin position="69"/>
        <end position="226"/>
    </location>
</feature>
<dbReference type="InterPro" id="IPR004843">
    <property type="entry name" value="Calcineurin-like_PHP"/>
</dbReference>
<protein>
    <recommendedName>
        <fullName evidence="1">Calcineurin-like phosphoesterase domain-containing protein</fullName>
    </recommendedName>
</protein>
<comment type="caution">
    <text evidence="2">The sequence shown here is derived from an EMBL/GenBank/DDBJ whole genome shotgun (WGS) entry which is preliminary data.</text>
</comment>
<dbReference type="PANTHER" id="PTHR12905">
    <property type="entry name" value="METALLOPHOSPHOESTERASE"/>
    <property type="match status" value="1"/>
</dbReference>
<sequence length="299" mass="33293">MLGTSEGLDALLERRPPSKLQQFVKEPCVFLASQLYRSRRVVCFEPIKPIAVVCLSDTHNSQSYIPAGEILIHAGDITQAGTLKEIQTSLDWLNSLPHSNKIIIAGNHDILLDPNQLHSGPAACASSINWGNIIYLNSNSTTVTCENGRQLKIYGSPLTPRHGNWAFQYPRDQDVWRSEIPADTDILITHGPPKGHLDAGHLGCKYLLDEIWRKKPRLHVFGHVHDGYGIEWVQFDKLQRAYENIIDAGGGLWGLAGVLFEFLAAYLSTAKESRALMVNPAIVGGLRDEQRRRPIVVHV</sequence>
<dbReference type="Pfam" id="PF00149">
    <property type="entry name" value="Metallophos"/>
    <property type="match status" value="1"/>
</dbReference>
<dbReference type="PANTHER" id="PTHR12905:SF18">
    <property type="entry name" value="ESTER HYDROLASE, PUTATIVE (AFU_ORTHOLOGUE AFUA_4G03130)-RELATED"/>
    <property type="match status" value="1"/>
</dbReference>
<dbReference type="Proteomes" id="UP001140560">
    <property type="component" value="Unassembled WGS sequence"/>
</dbReference>
<evidence type="ECO:0000313" key="3">
    <source>
        <dbReference type="Proteomes" id="UP001140560"/>
    </source>
</evidence>
<organism evidence="2 3">
    <name type="scientific">Neocucurbitaria cava</name>
    <dbReference type="NCBI Taxonomy" id="798079"/>
    <lineage>
        <taxon>Eukaryota</taxon>
        <taxon>Fungi</taxon>
        <taxon>Dikarya</taxon>
        <taxon>Ascomycota</taxon>
        <taxon>Pezizomycotina</taxon>
        <taxon>Dothideomycetes</taxon>
        <taxon>Pleosporomycetidae</taxon>
        <taxon>Pleosporales</taxon>
        <taxon>Pleosporineae</taxon>
        <taxon>Cucurbitariaceae</taxon>
        <taxon>Neocucurbitaria</taxon>
    </lineage>
</organism>
<accession>A0A9W9CRB0</accession>
<dbReference type="InterPro" id="IPR051693">
    <property type="entry name" value="UPF0046_metallophosphoest"/>
</dbReference>
<reference evidence="2" key="1">
    <citation type="submission" date="2022-10" db="EMBL/GenBank/DDBJ databases">
        <title>Tapping the CABI collections for fungal endophytes: first genome assemblies for Collariella, Neodidymelliopsis, Ascochyta clinopodiicola, Didymella pomorum, Didymosphaeria variabile, Neocosmospora piperis and Neocucurbitaria cava.</title>
        <authorList>
            <person name="Hill R."/>
        </authorList>
    </citation>
    <scope>NUCLEOTIDE SEQUENCE</scope>
    <source>
        <strain evidence="2">IMI 356814</strain>
    </source>
</reference>
<name>A0A9W9CRB0_9PLEO</name>
<dbReference type="GO" id="GO:0016787">
    <property type="term" value="F:hydrolase activity"/>
    <property type="evidence" value="ECO:0007669"/>
    <property type="project" value="InterPro"/>
</dbReference>
<dbReference type="EMBL" id="JAPEUY010000002">
    <property type="protein sequence ID" value="KAJ4376238.1"/>
    <property type="molecule type" value="Genomic_DNA"/>
</dbReference>